<evidence type="ECO:0000313" key="7">
    <source>
        <dbReference type="Proteomes" id="UP000002366"/>
    </source>
</evidence>
<evidence type="ECO:0000313" key="6">
    <source>
        <dbReference type="EMBL" id="ADE57951.1"/>
    </source>
</evidence>
<dbReference type="InterPro" id="IPR029016">
    <property type="entry name" value="GAF-like_dom_sf"/>
</dbReference>
<accession>D5EHB9</accession>
<dbReference type="PANTHER" id="PTHR30136:SF24">
    <property type="entry name" value="HTH-TYPE TRANSCRIPTIONAL REPRESSOR ALLR"/>
    <property type="match status" value="1"/>
</dbReference>
<gene>
    <name evidence="6" type="ordered locus">Amico_1838</name>
</gene>
<dbReference type="Pfam" id="PF09339">
    <property type="entry name" value="HTH_IclR"/>
    <property type="match status" value="1"/>
</dbReference>
<feature type="domain" description="HTH iclR-type" evidence="4">
    <location>
        <begin position="8"/>
        <end position="68"/>
    </location>
</feature>
<evidence type="ECO:0000259" key="5">
    <source>
        <dbReference type="PROSITE" id="PS51078"/>
    </source>
</evidence>
<dbReference type="KEGG" id="aco:Amico_1838"/>
<evidence type="ECO:0000259" key="4">
    <source>
        <dbReference type="PROSITE" id="PS51077"/>
    </source>
</evidence>
<dbReference type="AlphaFoldDB" id="D5EHB9"/>
<dbReference type="InterPro" id="IPR050707">
    <property type="entry name" value="HTH_MetabolicPath_Reg"/>
</dbReference>
<dbReference type="RefSeq" id="WP_013049213.1">
    <property type="nucleotide sequence ID" value="NC_014011.1"/>
</dbReference>
<dbReference type="HOGENOM" id="CLU_062618_6_3_0"/>
<dbReference type="STRING" id="572547.Amico_1838"/>
<protein>
    <submittedName>
        <fullName evidence="6">Transcriptional regulator, IclR family</fullName>
    </submittedName>
</protein>
<dbReference type="Gene3D" id="3.30.450.40">
    <property type="match status" value="1"/>
</dbReference>
<dbReference type="SUPFAM" id="SSF46785">
    <property type="entry name" value="Winged helix' DNA-binding domain"/>
    <property type="match status" value="1"/>
</dbReference>
<feature type="domain" description="IclR-ED" evidence="5">
    <location>
        <begin position="69"/>
        <end position="241"/>
    </location>
</feature>
<dbReference type="GO" id="GO:0003677">
    <property type="term" value="F:DNA binding"/>
    <property type="evidence" value="ECO:0007669"/>
    <property type="project" value="UniProtKB-KW"/>
</dbReference>
<evidence type="ECO:0000256" key="1">
    <source>
        <dbReference type="ARBA" id="ARBA00023015"/>
    </source>
</evidence>
<dbReference type="PROSITE" id="PS51078">
    <property type="entry name" value="ICLR_ED"/>
    <property type="match status" value="1"/>
</dbReference>
<dbReference type="eggNOG" id="COG1414">
    <property type="taxonomic scope" value="Bacteria"/>
</dbReference>
<dbReference type="Pfam" id="PF01614">
    <property type="entry name" value="IclR_C"/>
    <property type="match status" value="1"/>
</dbReference>
<dbReference type="InterPro" id="IPR036388">
    <property type="entry name" value="WH-like_DNA-bd_sf"/>
</dbReference>
<keyword evidence="2" id="KW-0238">DNA-binding</keyword>
<dbReference type="InterPro" id="IPR005471">
    <property type="entry name" value="Tscrpt_reg_IclR_N"/>
</dbReference>
<reference evidence="6 7" key="1">
    <citation type="journal article" date="2010" name="Stand. Genomic Sci.">
        <title>Complete genome sequence of Aminobacterium colombiense type strain (ALA-1).</title>
        <authorList>
            <person name="Chertkov O."/>
            <person name="Sikorski J."/>
            <person name="Brambilla E."/>
            <person name="Lapidus A."/>
            <person name="Copeland A."/>
            <person name="Glavina Del Rio T."/>
            <person name="Nolan M."/>
            <person name="Lucas S."/>
            <person name="Tice H."/>
            <person name="Cheng J.F."/>
            <person name="Han C."/>
            <person name="Detter J.C."/>
            <person name="Bruce D."/>
            <person name="Tapia R."/>
            <person name="Goodwin L."/>
            <person name="Pitluck S."/>
            <person name="Liolios K."/>
            <person name="Ivanova N."/>
            <person name="Mavromatis K."/>
            <person name="Ovchinnikova G."/>
            <person name="Pati A."/>
            <person name="Chen A."/>
            <person name="Palaniappan K."/>
            <person name="Land M."/>
            <person name="Hauser L."/>
            <person name="Chang Y.J."/>
            <person name="Jeffries C.D."/>
            <person name="Spring S."/>
            <person name="Rohde M."/>
            <person name="Goker M."/>
            <person name="Bristow J."/>
            <person name="Eisen J.A."/>
            <person name="Markowitz V."/>
            <person name="Hugenholtz P."/>
            <person name="Kyrpides N.C."/>
            <person name="Klenk H.P."/>
        </authorList>
    </citation>
    <scope>NUCLEOTIDE SEQUENCE [LARGE SCALE GENOMIC DNA]</scope>
    <source>
        <strain evidence="7">DSM 12261 / ALA-1</strain>
    </source>
</reference>
<dbReference type="InterPro" id="IPR036390">
    <property type="entry name" value="WH_DNA-bd_sf"/>
</dbReference>
<sequence length="250" mass="28511">MTQNQSQIRVIDRAFSILFFMARHKEPIGVTDVARNVNLPKATAYRILDSLITQRMVTEREGLYEMGPATLFLADAYRSQVAFSEIARPFLERLNRETKETVHLFVFEHGEFFYLDKLESPYQVRMHSRVGVKGSLLHLSAGRALLSALPQQEVSRILGDEATPDVFNELEEIRKRGFAIDDEQNEKGLRCVGAVILDSYSRPVGGLSVSAPVYRFSYEMIAKYGETVYQTAQDIGAALLHYERERKIKK</sequence>
<dbReference type="GO" id="GO:0045892">
    <property type="term" value="P:negative regulation of DNA-templated transcription"/>
    <property type="evidence" value="ECO:0007669"/>
    <property type="project" value="TreeGrafter"/>
</dbReference>
<name>D5EHB9_AMICL</name>
<dbReference type="SMART" id="SM00346">
    <property type="entry name" value="HTH_ICLR"/>
    <property type="match status" value="1"/>
</dbReference>
<evidence type="ECO:0000256" key="3">
    <source>
        <dbReference type="ARBA" id="ARBA00023163"/>
    </source>
</evidence>
<dbReference type="Gene3D" id="1.10.10.10">
    <property type="entry name" value="Winged helix-like DNA-binding domain superfamily/Winged helix DNA-binding domain"/>
    <property type="match status" value="1"/>
</dbReference>
<organism evidence="6 7">
    <name type="scientific">Aminobacterium colombiense (strain DSM 12261 / ALA-1)</name>
    <dbReference type="NCBI Taxonomy" id="572547"/>
    <lineage>
        <taxon>Bacteria</taxon>
        <taxon>Thermotogati</taxon>
        <taxon>Synergistota</taxon>
        <taxon>Synergistia</taxon>
        <taxon>Synergistales</taxon>
        <taxon>Aminobacteriaceae</taxon>
        <taxon>Aminobacterium</taxon>
    </lineage>
</organism>
<dbReference type="InterPro" id="IPR014757">
    <property type="entry name" value="Tscrpt_reg_IclR_C"/>
</dbReference>
<keyword evidence="7" id="KW-1185">Reference proteome</keyword>
<keyword evidence="1" id="KW-0805">Transcription regulation</keyword>
<evidence type="ECO:0000256" key="2">
    <source>
        <dbReference type="ARBA" id="ARBA00023125"/>
    </source>
</evidence>
<dbReference type="PROSITE" id="PS51077">
    <property type="entry name" value="HTH_ICLR"/>
    <property type="match status" value="1"/>
</dbReference>
<dbReference type="OrthoDB" id="9791752at2"/>
<dbReference type="GO" id="GO:0003700">
    <property type="term" value="F:DNA-binding transcription factor activity"/>
    <property type="evidence" value="ECO:0007669"/>
    <property type="project" value="TreeGrafter"/>
</dbReference>
<keyword evidence="3" id="KW-0804">Transcription</keyword>
<dbReference type="SUPFAM" id="SSF55781">
    <property type="entry name" value="GAF domain-like"/>
    <property type="match status" value="1"/>
</dbReference>
<proteinExistence type="predicted"/>
<dbReference type="Proteomes" id="UP000002366">
    <property type="component" value="Chromosome"/>
</dbReference>
<dbReference type="EMBL" id="CP001997">
    <property type="protein sequence ID" value="ADE57951.1"/>
    <property type="molecule type" value="Genomic_DNA"/>
</dbReference>
<dbReference type="PANTHER" id="PTHR30136">
    <property type="entry name" value="HELIX-TURN-HELIX TRANSCRIPTIONAL REGULATOR, ICLR FAMILY"/>
    <property type="match status" value="1"/>
</dbReference>